<keyword evidence="3" id="KW-0479">Metal-binding</keyword>
<dbReference type="GO" id="GO:0046872">
    <property type="term" value="F:metal ion binding"/>
    <property type="evidence" value="ECO:0007669"/>
    <property type="project" value="UniProtKB-KW"/>
</dbReference>
<keyword evidence="4" id="KW-0539">Nucleus</keyword>
<organism evidence="5 6">
    <name type="scientific">Aquilegia coerulea</name>
    <name type="common">Rocky mountain columbine</name>
    <dbReference type="NCBI Taxonomy" id="218851"/>
    <lineage>
        <taxon>Eukaryota</taxon>
        <taxon>Viridiplantae</taxon>
        <taxon>Streptophyta</taxon>
        <taxon>Embryophyta</taxon>
        <taxon>Tracheophyta</taxon>
        <taxon>Spermatophyta</taxon>
        <taxon>Magnoliopsida</taxon>
        <taxon>Ranunculales</taxon>
        <taxon>Ranunculaceae</taxon>
        <taxon>Thalictroideae</taxon>
        <taxon>Aquilegia</taxon>
    </lineage>
</organism>
<accession>A0A2G5E4A8</accession>
<dbReference type="GO" id="GO:0006357">
    <property type="term" value="P:regulation of transcription by RNA polymerase II"/>
    <property type="evidence" value="ECO:0007669"/>
    <property type="project" value="TreeGrafter"/>
</dbReference>
<dbReference type="Proteomes" id="UP000230069">
    <property type="component" value="Unassembled WGS sequence"/>
</dbReference>
<dbReference type="GO" id="GO:0031490">
    <property type="term" value="F:chromatin DNA binding"/>
    <property type="evidence" value="ECO:0007669"/>
    <property type="project" value="TreeGrafter"/>
</dbReference>
<evidence type="ECO:0000313" key="5">
    <source>
        <dbReference type="EMBL" id="PIA50589.1"/>
    </source>
</evidence>
<dbReference type="GO" id="GO:0032454">
    <property type="term" value="F:histone H3K9 demethylase activity"/>
    <property type="evidence" value="ECO:0007669"/>
    <property type="project" value="InterPro"/>
</dbReference>
<evidence type="ECO:0000256" key="2">
    <source>
        <dbReference type="ARBA" id="ARBA00006801"/>
    </source>
</evidence>
<dbReference type="GO" id="GO:0000785">
    <property type="term" value="C:chromatin"/>
    <property type="evidence" value="ECO:0007669"/>
    <property type="project" value="TreeGrafter"/>
</dbReference>
<sequence length="67" mass="7737">MIDLVVVMLTVPIHDQTFYLTLEDKRKLKEEFELNHGHLNKTWREAVFGPAGCPHQVSNLKITIALH</sequence>
<dbReference type="EMBL" id="KZ305029">
    <property type="protein sequence ID" value="PIA50589.1"/>
    <property type="molecule type" value="Genomic_DNA"/>
</dbReference>
<dbReference type="InParanoid" id="A0A2G5E4A8"/>
<dbReference type="GO" id="GO:0000118">
    <property type="term" value="C:histone deacetylase complex"/>
    <property type="evidence" value="ECO:0007669"/>
    <property type="project" value="TreeGrafter"/>
</dbReference>
<reference evidence="5 6" key="1">
    <citation type="submission" date="2017-09" db="EMBL/GenBank/DDBJ databases">
        <title>WGS assembly of Aquilegia coerulea Goldsmith.</title>
        <authorList>
            <person name="Hodges S."/>
            <person name="Kramer E."/>
            <person name="Nordborg M."/>
            <person name="Tomkins J."/>
            <person name="Borevitz J."/>
            <person name="Derieg N."/>
            <person name="Yan J."/>
            <person name="Mihaltcheva S."/>
            <person name="Hayes R.D."/>
            <person name="Rokhsar D."/>
        </authorList>
    </citation>
    <scope>NUCLEOTIDE SEQUENCE [LARGE SCALE GENOMIC DNA]</scope>
    <source>
        <strain evidence="6">cv. Goldsmith</strain>
    </source>
</reference>
<evidence type="ECO:0000256" key="1">
    <source>
        <dbReference type="ARBA" id="ARBA00004123"/>
    </source>
</evidence>
<proteinExistence type="inferred from homology"/>
<protein>
    <submittedName>
        <fullName evidence="5">Uncharacterized protein</fullName>
    </submittedName>
</protein>
<evidence type="ECO:0000256" key="3">
    <source>
        <dbReference type="ARBA" id="ARBA00022723"/>
    </source>
</evidence>
<keyword evidence="6" id="KW-1185">Reference proteome</keyword>
<dbReference type="GO" id="GO:0003712">
    <property type="term" value="F:transcription coregulator activity"/>
    <property type="evidence" value="ECO:0007669"/>
    <property type="project" value="TreeGrafter"/>
</dbReference>
<evidence type="ECO:0000313" key="6">
    <source>
        <dbReference type="Proteomes" id="UP000230069"/>
    </source>
</evidence>
<comment type="subcellular location">
    <subcellularLocation>
        <location evidence="1">Nucleus</location>
    </subcellularLocation>
</comment>
<dbReference type="PANTHER" id="PTHR12549:SF11">
    <property type="entry name" value="LYSINE-SPECIFIC DEMETHYLASE JMJ25"/>
    <property type="match status" value="1"/>
</dbReference>
<dbReference type="InterPro" id="IPR045109">
    <property type="entry name" value="LSDs-like"/>
</dbReference>
<dbReference type="Gene3D" id="2.60.120.650">
    <property type="entry name" value="Cupin"/>
    <property type="match status" value="1"/>
</dbReference>
<dbReference type="PANTHER" id="PTHR12549">
    <property type="entry name" value="JMJC DOMAIN-CONTAINING HISTONE DEMETHYLATION PROTEIN"/>
    <property type="match status" value="1"/>
</dbReference>
<comment type="similarity">
    <text evidence="2">Belongs to the JARID1 histone demethylase family.</text>
</comment>
<name>A0A2G5E4A8_AQUCA</name>
<gene>
    <name evidence="5" type="ORF">AQUCO_01200054v1</name>
</gene>
<dbReference type="AlphaFoldDB" id="A0A2G5E4A8"/>
<evidence type="ECO:0000256" key="4">
    <source>
        <dbReference type="ARBA" id="ARBA00023242"/>
    </source>
</evidence>
<dbReference type="OrthoDB" id="1667110at2759"/>